<dbReference type="EMBL" id="CAMGYJ010000005">
    <property type="protein sequence ID" value="CAI0424663.1"/>
    <property type="molecule type" value="Genomic_DNA"/>
</dbReference>
<dbReference type="InterPro" id="IPR003441">
    <property type="entry name" value="NAC-dom"/>
</dbReference>
<dbReference type="AlphaFoldDB" id="A0AAV0KUW4"/>
<dbReference type="PROSITE" id="PS51005">
    <property type="entry name" value="NAC"/>
    <property type="match status" value="1"/>
</dbReference>
<gene>
    <name evidence="6" type="ORF">LITE_LOCUS20039</name>
</gene>
<dbReference type="Pfam" id="PF02365">
    <property type="entry name" value="NAM"/>
    <property type="match status" value="1"/>
</dbReference>
<dbReference type="GO" id="GO:0006355">
    <property type="term" value="P:regulation of DNA-templated transcription"/>
    <property type="evidence" value="ECO:0007669"/>
    <property type="project" value="InterPro"/>
</dbReference>
<dbReference type="GO" id="GO:0003677">
    <property type="term" value="F:DNA binding"/>
    <property type="evidence" value="ECO:0007669"/>
    <property type="project" value="UniProtKB-KW"/>
</dbReference>
<evidence type="ECO:0000256" key="4">
    <source>
        <dbReference type="ARBA" id="ARBA00023242"/>
    </source>
</evidence>
<dbReference type="PANTHER" id="PTHR31744">
    <property type="entry name" value="PROTEIN CUP-SHAPED COTYLEDON 2-RELATED"/>
    <property type="match status" value="1"/>
</dbReference>
<protein>
    <recommendedName>
        <fullName evidence="5">NAC domain-containing protein</fullName>
    </recommendedName>
</protein>
<evidence type="ECO:0000313" key="6">
    <source>
        <dbReference type="EMBL" id="CAI0424663.1"/>
    </source>
</evidence>
<evidence type="ECO:0000256" key="3">
    <source>
        <dbReference type="ARBA" id="ARBA00023163"/>
    </source>
</evidence>
<name>A0AAV0KUW4_9ROSI</name>
<evidence type="ECO:0000313" key="7">
    <source>
        <dbReference type="Proteomes" id="UP001154282"/>
    </source>
</evidence>
<evidence type="ECO:0000256" key="1">
    <source>
        <dbReference type="ARBA" id="ARBA00023015"/>
    </source>
</evidence>
<dbReference type="InterPro" id="IPR036093">
    <property type="entry name" value="NAC_dom_sf"/>
</dbReference>
<proteinExistence type="predicted"/>
<reference evidence="6" key="1">
    <citation type="submission" date="2022-08" db="EMBL/GenBank/DDBJ databases">
        <authorList>
            <person name="Gutierrez-Valencia J."/>
        </authorList>
    </citation>
    <scope>NUCLEOTIDE SEQUENCE</scope>
</reference>
<organism evidence="6 7">
    <name type="scientific">Linum tenue</name>
    <dbReference type="NCBI Taxonomy" id="586396"/>
    <lineage>
        <taxon>Eukaryota</taxon>
        <taxon>Viridiplantae</taxon>
        <taxon>Streptophyta</taxon>
        <taxon>Embryophyta</taxon>
        <taxon>Tracheophyta</taxon>
        <taxon>Spermatophyta</taxon>
        <taxon>Magnoliopsida</taxon>
        <taxon>eudicotyledons</taxon>
        <taxon>Gunneridae</taxon>
        <taxon>Pentapetalae</taxon>
        <taxon>rosids</taxon>
        <taxon>fabids</taxon>
        <taxon>Malpighiales</taxon>
        <taxon>Linaceae</taxon>
        <taxon>Linum</taxon>
    </lineage>
</organism>
<keyword evidence="1" id="KW-0805">Transcription regulation</keyword>
<dbReference type="Gene3D" id="2.170.150.80">
    <property type="entry name" value="NAC domain"/>
    <property type="match status" value="1"/>
</dbReference>
<feature type="domain" description="NAC" evidence="5">
    <location>
        <begin position="5"/>
        <end position="163"/>
    </location>
</feature>
<evidence type="ECO:0000256" key="2">
    <source>
        <dbReference type="ARBA" id="ARBA00023125"/>
    </source>
</evidence>
<evidence type="ECO:0000259" key="5">
    <source>
        <dbReference type="PROSITE" id="PS51005"/>
    </source>
</evidence>
<keyword evidence="3" id="KW-0804">Transcription</keyword>
<accession>A0AAV0KUW4</accession>
<sequence length="294" mass="33228">MPFTLPPGCRFYPSDQQLLCYYLSKKNDVESDYRGDDGNGYDLIKELDLYDYEPFDLPGDSCYSYGSMGMKKHWFCYAKVRVSKGGNRGDGRRRAKGGYWRRIGKVRDVADATGNAVVGTRTRFVFYLGNSVKSALRTDWVLYEYALIDHSKASFVLCRVFVKTRGGTSVSENLLSSCAEESVSALRHIGVQCDGLGSPGITETTVPQENSDEHENDLPEHFLRQNYELEDSVTNFPGSNPRYQHLLNELVRNPGLIGGNLFPDMHPHKQLLTIMEGDYIELDDLLVDLPKETH</sequence>
<dbReference type="SUPFAM" id="SSF101941">
    <property type="entry name" value="NAC domain"/>
    <property type="match status" value="1"/>
</dbReference>
<dbReference type="Proteomes" id="UP001154282">
    <property type="component" value="Unassembled WGS sequence"/>
</dbReference>
<comment type="caution">
    <text evidence="6">The sequence shown here is derived from an EMBL/GenBank/DDBJ whole genome shotgun (WGS) entry which is preliminary data.</text>
</comment>
<keyword evidence="2" id="KW-0238">DNA-binding</keyword>
<keyword evidence="4" id="KW-0539">Nucleus</keyword>
<keyword evidence="7" id="KW-1185">Reference proteome</keyword>